<name>A0A139ANH0_GONPJ</name>
<dbReference type="InterPro" id="IPR005000">
    <property type="entry name" value="Aldolase/citrate-lyase_domain"/>
</dbReference>
<dbReference type="OrthoDB" id="1773at2759"/>
<keyword evidence="7" id="KW-0456">Lyase</keyword>
<evidence type="ECO:0000256" key="3">
    <source>
        <dbReference type="ARBA" id="ARBA00022842"/>
    </source>
</evidence>
<dbReference type="EMBL" id="KQ965744">
    <property type="protein sequence ID" value="KXS18045.1"/>
    <property type="molecule type" value="Genomic_DNA"/>
</dbReference>
<dbReference type="AlphaFoldDB" id="A0A139ANH0"/>
<dbReference type="STRING" id="1344416.A0A139ANH0"/>
<dbReference type="PANTHER" id="PTHR32308:SF0">
    <property type="entry name" value="HPCH_HPAI ALDOLASE_CITRATE LYASE DOMAIN-CONTAINING PROTEIN"/>
    <property type="match status" value="1"/>
</dbReference>
<protein>
    <submittedName>
        <fullName evidence="7">Beta subunit of citrate lyase</fullName>
    </submittedName>
</protein>
<reference evidence="7 8" key="1">
    <citation type="journal article" date="2015" name="Genome Biol. Evol.">
        <title>Phylogenomic analyses indicate that early fungi evolved digesting cell walls of algal ancestors of land plants.</title>
        <authorList>
            <person name="Chang Y."/>
            <person name="Wang S."/>
            <person name="Sekimoto S."/>
            <person name="Aerts A.L."/>
            <person name="Choi C."/>
            <person name="Clum A."/>
            <person name="LaButti K.M."/>
            <person name="Lindquist E.A."/>
            <person name="Yee Ngan C."/>
            <person name="Ohm R.A."/>
            <person name="Salamov A.A."/>
            <person name="Grigoriev I.V."/>
            <person name="Spatafora J.W."/>
            <person name="Berbee M.L."/>
        </authorList>
    </citation>
    <scope>NUCLEOTIDE SEQUENCE [LARGE SCALE GENOMIC DNA]</scope>
    <source>
        <strain evidence="7 8">JEL478</strain>
    </source>
</reference>
<dbReference type="Proteomes" id="UP000070544">
    <property type="component" value="Unassembled WGS sequence"/>
</dbReference>
<keyword evidence="3 5" id="KW-0460">Magnesium</keyword>
<evidence type="ECO:0000313" key="8">
    <source>
        <dbReference type="Proteomes" id="UP000070544"/>
    </source>
</evidence>
<evidence type="ECO:0000256" key="2">
    <source>
        <dbReference type="ARBA" id="ARBA00022723"/>
    </source>
</evidence>
<organism evidence="7 8">
    <name type="scientific">Gonapodya prolifera (strain JEL478)</name>
    <name type="common">Monoblepharis prolifera</name>
    <dbReference type="NCBI Taxonomy" id="1344416"/>
    <lineage>
        <taxon>Eukaryota</taxon>
        <taxon>Fungi</taxon>
        <taxon>Fungi incertae sedis</taxon>
        <taxon>Chytridiomycota</taxon>
        <taxon>Chytridiomycota incertae sedis</taxon>
        <taxon>Monoblepharidomycetes</taxon>
        <taxon>Monoblepharidales</taxon>
        <taxon>Gonapodyaceae</taxon>
        <taxon>Gonapodya</taxon>
    </lineage>
</organism>
<keyword evidence="2 5" id="KW-0479">Metal-binding</keyword>
<sequence length="331" mass="36211">MPVAAILPSLIRSLPPIARSHHAHSPALRRWVASASAQAEKQQREYRLRRALFNGSEDRKLAAALRVGADSVVFDLEDGVAYPRKAEARVKVRGALDTFDLGKSEKAVRINSVGSGLEVDDMNAILPSPNLQAIVIPKCQTAQDVLFVADMVDRIAPESNRANVRFIVCVESALGLLNLREIAGADPRVDGIVFASEDYCADTGIRRTPSRRELQYARQCVSAHASAAGVQAIDLVCMDYKSEKVLEEECTEGREWGFTGKQAIHPLQVPLIHQHFSPTPAEIERAGRIVAGFAEHVAKGVGAFTLDGKMIDMPVVKWAEKVLAQDRFIKS</sequence>
<evidence type="ECO:0000259" key="6">
    <source>
        <dbReference type="Pfam" id="PF03328"/>
    </source>
</evidence>
<accession>A0A139ANH0</accession>
<proteinExistence type="predicted"/>
<dbReference type="SUPFAM" id="SSF51621">
    <property type="entry name" value="Phosphoenolpyruvate/pyruvate domain"/>
    <property type="match status" value="1"/>
</dbReference>
<dbReference type="PANTHER" id="PTHR32308">
    <property type="entry name" value="LYASE BETA SUBUNIT, PUTATIVE (AFU_ORTHOLOGUE AFUA_4G13030)-RELATED"/>
    <property type="match status" value="1"/>
</dbReference>
<feature type="binding site" evidence="4">
    <location>
        <position position="109"/>
    </location>
    <ligand>
        <name>substrate</name>
    </ligand>
</feature>
<evidence type="ECO:0000256" key="5">
    <source>
        <dbReference type="PIRSR" id="PIRSR015582-2"/>
    </source>
</evidence>
<evidence type="ECO:0000256" key="1">
    <source>
        <dbReference type="ARBA" id="ARBA00001946"/>
    </source>
</evidence>
<comment type="cofactor">
    <cofactor evidence="1">
        <name>Mg(2+)</name>
        <dbReference type="ChEBI" id="CHEBI:18420"/>
    </cofactor>
</comment>
<feature type="domain" description="HpcH/HpaI aldolase/citrate lyase" evidence="6">
    <location>
        <begin position="53"/>
        <end position="266"/>
    </location>
</feature>
<feature type="binding site" evidence="4">
    <location>
        <position position="171"/>
    </location>
    <ligand>
        <name>substrate</name>
    </ligand>
</feature>
<feature type="binding site" evidence="5">
    <location>
        <position position="198"/>
    </location>
    <ligand>
        <name>Mg(2+)</name>
        <dbReference type="ChEBI" id="CHEBI:18420"/>
    </ligand>
</feature>
<feature type="binding site" evidence="5">
    <location>
        <position position="171"/>
    </location>
    <ligand>
        <name>Mg(2+)</name>
        <dbReference type="ChEBI" id="CHEBI:18420"/>
    </ligand>
</feature>
<dbReference type="InterPro" id="IPR040442">
    <property type="entry name" value="Pyrv_kinase-like_dom_sf"/>
</dbReference>
<dbReference type="Pfam" id="PF03328">
    <property type="entry name" value="HpcH_HpaI"/>
    <property type="match status" value="1"/>
</dbReference>
<keyword evidence="8" id="KW-1185">Reference proteome</keyword>
<dbReference type="GO" id="GO:0006107">
    <property type="term" value="P:oxaloacetate metabolic process"/>
    <property type="evidence" value="ECO:0007669"/>
    <property type="project" value="TreeGrafter"/>
</dbReference>
<dbReference type="OMA" id="AWLFCPA"/>
<dbReference type="InterPro" id="IPR011206">
    <property type="entry name" value="Citrate_lyase_beta/mcl1/mcl2"/>
</dbReference>
<gene>
    <name evidence="7" type="ORF">M427DRAFT_54252</name>
</gene>
<dbReference type="GO" id="GO:0016829">
    <property type="term" value="F:lyase activity"/>
    <property type="evidence" value="ECO:0007669"/>
    <property type="project" value="UniProtKB-KW"/>
</dbReference>
<dbReference type="PIRSF" id="PIRSF015582">
    <property type="entry name" value="Cit_lyase_B"/>
    <property type="match status" value="1"/>
</dbReference>
<evidence type="ECO:0000313" key="7">
    <source>
        <dbReference type="EMBL" id="KXS18045.1"/>
    </source>
</evidence>
<dbReference type="Gene3D" id="3.20.20.60">
    <property type="entry name" value="Phosphoenolpyruvate-binding domains"/>
    <property type="match status" value="1"/>
</dbReference>
<dbReference type="InterPro" id="IPR015813">
    <property type="entry name" value="Pyrv/PenolPyrv_kinase-like_dom"/>
</dbReference>
<evidence type="ECO:0000256" key="4">
    <source>
        <dbReference type="PIRSR" id="PIRSR015582-1"/>
    </source>
</evidence>
<dbReference type="GO" id="GO:0000287">
    <property type="term" value="F:magnesium ion binding"/>
    <property type="evidence" value="ECO:0007669"/>
    <property type="project" value="TreeGrafter"/>
</dbReference>